<dbReference type="Proteomes" id="UP001597296">
    <property type="component" value="Unassembled WGS sequence"/>
</dbReference>
<reference evidence="4" key="1">
    <citation type="journal article" date="2019" name="Int. J. Syst. Evol. Microbiol.">
        <title>The Global Catalogue of Microorganisms (GCM) 10K type strain sequencing project: providing services to taxonomists for standard genome sequencing and annotation.</title>
        <authorList>
            <consortium name="The Broad Institute Genomics Platform"/>
            <consortium name="The Broad Institute Genome Sequencing Center for Infectious Disease"/>
            <person name="Wu L."/>
            <person name="Ma J."/>
        </authorList>
    </citation>
    <scope>NUCLEOTIDE SEQUENCE [LARGE SCALE GENOMIC DNA]</scope>
    <source>
        <strain evidence="4">KCTC 15012</strain>
    </source>
</reference>
<dbReference type="InterPro" id="IPR029787">
    <property type="entry name" value="Nucleotide_cyclase"/>
</dbReference>
<organism evidence="3 4">
    <name type="scientific">Phaeospirillum tilakii</name>
    <dbReference type="NCBI Taxonomy" id="741673"/>
    <lineage>
        <taxon>Bacteria</taxon>
        <taxon>Pseudomonadati</taxon>
        <taxon>Pseudomonadota</taxon>
        <taxon>Alphaproteobacteria</taxon>
        <taxon>Rhodospirillales</taxon>
        <taxon>Rhodospirillaceae</taxon>
        <taxon>Phaeospirillum</taxon>
    </lineage>
</organism>
<feature type="region of interest" description="Disordered" evidence="1">
    <location>
        <begin position="22"/>
        <end position="57"/>
    </location>
</feature>
<dbReference type="Gene3D" id="3.30.70.270">
    <property type="match status" value="1"/>
</dbReference>
<dbReference type="GO" id="GO:0052621">
    <property type="term" value="F:diguanylate cyclase activity"/>
    <property type="evidence" value="ECO:0007669"/>
    <property type="project" value="UniProtKB-EC"/>
</dbReference>
<sequence>MTNDLRTEPVLAAIDLMKREPEVPVPGRLPGRGHRHGGPASPYDAYPTAEGADPEHSASDVASILGLPETAVTPAVLAAVTRTLGELDRLRRQESHLRQRLAALEGQSTHHPLAPVLNRHGFIGLIDDLIAAHGLDGTLVLLQVEGLEQIRARAGLAAGDAALRQLCSALIANLRATDPLGLLDDGDVALVLMGTDPDRAAAKTTELITRLGETPFLWDGGHHAFAFGFGLHRIDGSEPAEAVLAAADLDRRHRRDK</sequence>
<dbReference type="EMBL" id="JBHUIY010000005">
    <property type="protein sequence ID" value="MFD2232933.1"/>
    <property type="molecule type" value="Genomic_DNA"/>
</dbReference>
<evidence type="ECO:0000313" key="4">
    <source>
        <dbReference type="Proteomes" id="UP001597296"/>
    </source>
</evidence>
<dbReference type="PROSITE" id="PS50887">
    <property type="entry name" value="GGDEF"/>
    <property type="match status" value="1"/>
</dbReference>
<dbReference type="InterPro" id="IPR000160">
    <property type="entry name" value="GGDEF_dom"/>
</dbReference>
<gene>
    <name evidence="3" type="ORF">ACFSNB_03855</name>
</gene>
<keyword evidence="3" id="KW-0548">Nucleotidyltransferase</keyword>
<feature type="domain" description="GGDEF" evidence="2">
    <location>
        <begin position="135"/>
        <end position="257"/>
    </location>
</feature>
<dbReference type="SMART" id="SM00267">
    <property type="entry name" value="GGDEF"/>
    <property type="match status" value="1"/>
</dbReference>
<keyword evidence="4" id="KW-1185">Reference proteome</keyword>
<accession>A0ABW5CA70</accession>
<comment type="caution">
    <text evidence="3">The sequence shown here is derived from an EMBL/GenBank/DDBJ whole genome shotgun (WGS) entry which is preliminary data.</text>
</comment>
<keyword evidence="3" id="KW-0808">Transferase</keyword>
<dbReference type="Pfam" id="PF00990">
    <property type="entry name" value="GGDEF"/>
    <property type="match status" value="1"/>
</dbReference>
<evidence type="ECO:0000256" key="1">
    <source>
        <dbReference type="SAM" id="MobiDB-lite"/>
    </source>
</evidence>
<evidence type="ECO:0000259" key="2">
    <source>
        <dbReference type="PROSITE" id="PS50887"/>
    </source>
</evidence>
<dbReference type="InterPro" id="IPR043128">
    <property type="entry name" value="Rev_trsase/Diguanyl_cyclase"/>
</dbReference>
<dbReference type="RefSeq" id="WP_377314676.1">
    <property type="nucleotide sequence ID" value="NZ_JBHUIY010000005.1"/>
</dbReference>
<dbReference type="SUPFAM" id="SSF55073">
    <property type="entry name" value="Nucleotide cyclase"/>
    <property type="match status" value="1"/>
</dbReference>
<protein>
    <submittedName>
        <fullName evidence="3">Diguanylate cyclase domain-containing protein</fullName>
        <ecNumber evidence="3">2.7.7.65</ecNumber>
    </submittedName>
</protein>
<proteinExistence type="predicted"/>
<name>A0ABW5CA70_9PROT</name>
<dbReference type="EC" id="2.7.7.65" evidence="3"/>
<evidence type="ECO:0000313" key="3">
    <source>
        <dbReference type="EMBL" id="MFD2232933.1"/>
    </source>
</evidence>